<evidence type="ECO:0000313" key="2">
    <source>
        <dbReference type="EMBL" id="QDV07015.1"/>
    </source>
</evidence>
<feature type="compositionally biased region" description="Low complexity" evidence="1">
    <location>
        <begin position="429"/>
        <end position="441"/>
    </location>
</feature>
<reference evidence="2 3" key="1">
    <citation type="submission" date="2019-02" db="EMBL/GenBank/DDBJ databases">
        <title>Deep-cultivation of Planctomycetes and their phenomic and genomic characterization uncovers novel biology.</title>
        <authorList>
            <person name="Wiegand S."/>
            <person name="Jogler M."/>
            <person name="Boedeker C."/>
            <person name="Pinto D."/>
            <person name="Vollmers J."/>
            <person name="Rivas-Marin E."/>
            <person name="Kohn T."/>
            <person name="Peeters S.H."/>
            <person name="Heuer A."/>
            <person name="Rast P."/>
            <person name="Oberbeckmann S."/>
            <person name="Bunk B."/>
            <person name="Jeske O."/>
            <person name="Meyerdierks A."/>
            <person name="Storesund J.E."/>
            <person name="Kallscheuer N."/>
            <person name="Luecker S."/>
            <person name="Lage O.M."/>
            <person name="Pohl T."/>
            <person name="Merkel B.J."/>
            <person name="Hornburger P."/>
            <person name="Mueller R.-W."/>
            <person name="Bruemmer F."/>
            <person name="Labrenz M."/>
            <person name="Spormann A.M."/>
            <person name="Op den Camp H."/>
            <person name="Overmann J."/>
            <person name="Amann R."/>
            <person name="Jetten M.S.M."/>
            <person name="Mascher T."/>
            <person name="Medema M.H."/>
            <person name="Devos D.P."/>
            <person name="Kaster A.-K."/>
            <person name="Ovreas L."/>
            <person name="Rohde M."/>
            <person name="Galperin M.Y."/>
            <person name="Jogler C."/>
        </authorList>
    </citation>
    <scope>NUCLEOTIDE SEQUENCE [LARGE SCALE GENOMIC DNA]</scope>
    <source>
        <strain evidence="2 3">Poly30</strain>
    </source>
</reference>
<dbReference type="EMBL" id="CP036434">
    <property type="protein sequence ID" value="QDV07015.1"/>
    <property type="molecule type" value="Genomic_DNA"/>
</dbReference>
<dbReference type="InterPro" id="IPR007926">
    <property type="entry name" value="Borrelia_P83"/>
</dbReference>
<dbReference type="Pfam" id="PF05262">
    <property type="entry name" value="Borrelia_P83"/>
    <property type="match status" value="1"/>
</dbReference>
<dbReference type="Proteomes" id="UP000320390">
    <property type="component" value="Chromosome"/>
</dbReference>
<gene>
    <name evidence="2" type="ORF">Poly30_25340</name>
</gene>
<evidence type="ECO:0000256" key="1">
    <source>
        <dbReference type="SAM" id="MobiDB-lite"/>
    </source>
</evidence>
<accession>A0A518ESI0</accession>
<proteinExistence type="predicted"/>
<dbReference type="AlphaFoldDB" id="A0A518ESI0"/>
<protein>
    <submittedName>
        <fullName evidence="2">Borrelia P83/100 protein</fullName>
    </submittedName>
</protein>
<feature type="region of interest" description="Disordered" evidence="1">
    <location>
        <begin position="285"/>
        <end position="486"/>
    </location>
</feature>
<feature type="compositionally biased region" description="Basic residues" evidence="1">
    <location>
        <begin position="407"/>
        <end position="428"/>
    </location>
</feature>
<dbReference type="OrthoDB" id="268440at2"/>
<feature type="compositionally biased region" description="Low complexity" evidence="1">
    <location>
        <begin position="382"/>
        <end position="406"/>
    </location>
</feature>
<sequence>MARGRQATPRLECIKRTARPSRTRLSRSQGGPLVCSPIPPAHELENRTVSKKTDLVARLIQEVELRHPIPKEPLEGVSLLEQGAVLILMRHMTETQAKASVKALRAAFDDWNEVRVSQSQEIAQHLKTSTRKKGVEMLRERKDAAMALRDYLQDVFQETHHLDLEELREDEQTAGKVAMSLRALGLPAAAYLVWVATDGQVPVHSALMKIMDRLELISRTSSVKKARSAIEPLVPKGKELEFTLAFHEIIERWDDESNPIYLTVPSLLATPYGTKTMKEREASIARAEAASKREEERIRKEEERDRKKAEAEARKRSRELERKRKAEEKKLAESKAKAAAAEKKKQEAAAKKAEIKKAAADKKAAEKKEAAAKKAASKKAAAKPADAKKPAAAKTAAKDAAASTRKATAKKAAAKKPATRKPAAKKAASKASTSKSSSDSKVTTKKVTTKKATTKKAAAKKPASKKAATKKTTSKKVTKKPTVRRR</sequence>
<name>A0A518ESI0_9BACT</name>
<keyword evidence="3" id="KW-1185">Reference proteome</keyword>
<evidence type="ECO:0000313" key="3">
    <source>
        <dbReference type="Proteomes" id="UP000320390"/>
    </source>
</evidence>
<feature type="compositionally biased region" description="Basic residues" evidence="1">
    <location>
        <begin position="443"/>
        <end position="486"/>
    </location>
</feature>
<feature type="compositionally biased region" description="Basic and acidic residues" evidence="1">
    <location>
        <begin position="285"/>
        <end position="372"/>
    </location>
</feature>
<organism evidence="2 3">
    <name type="scientific">Saltatorellus ferox</name>
    <dbReference type="NCBI Taxonomy" id="2528018"/>
    <lineage>
        <taxon>Bacteria</taxon>
        <taxon>Pseudomonadati</taxon>
        <taxon>Planctomycetota</taxon>
        <taxon>Planctomycetia</taxon>
        <taxon>Planctomycetia incertae sedis</taxon>
        <taxon>Saltatorellus</taxon>
    </lineage>
</organism>